<gene>
    <name evidence="3" type="ORF">CKN69_10265</name>
</gene>
<dbReference type="InterPro" id="IPR023089">
    <property type="entry name" value="YozE_SAM-like"/>
</dbReference>
<evidence type="ECO:0000313" key="4">
    <source>
        <dbReference type="Proteomes" id="UP000297938"/>
    </source>
</evidence>
<dbReference type="InterPro" id="IPR010673">
    <property type="entry name" value="UPF0346"/>
</dbReference>
<reference evidence="3 4" key="1">
    <citation type="journal article" date="2018" name="Int. J. Food Microbiol.">
        <title>Growth of Carnobacterium spp. isolated from chilled vacuum-packaged meat under relevant acidic conditions.</title>
        <authorList>
            <person name="Zhang P."/>
            <person name="Badoni M."/>
            <person name="Ganzle M."/>
            <person name="Yang X."/>
        </authorList>
    </citation>
    <scope>NUCLEOTIDE SEQUENCE [LARGE SCALE GENOMIC DNA]</scope>
    <source>
        <strain evidence="3 4">B2</strain>
    </source>
</reference>
<comment type="caution">
    <text evidence="3">The sequence shown here is derived from an EMBL/GenBank/DDBJ whole genome shotgun (WGS) entry which is preliminary data.</text>
</comment>
<dbReference type="Gene3D" id="1.10.150.260">
    <property type="entry name" value="YozE SAM-like"/>
    <property type="match status" value="1"/>
</dbReference>
<evidence type="ECO:0000313" key="3">
    <source>
        <dbReference type="EMBL" id="TFJ24997.1"/>
    </source>
</evidence>
<organism evidence="3 4">
    <name type="scientific">Carnobacterium divergens</name>
    <name type="common">Lactobacillus divergens</name>
    <dbReference type="NCBI Taxonomy" id="2748"/>
    <lineage>
        <taxon>Bacteria</taxon>
        <taxon>Bacillati</taxon>
        <taxon>Bacillota</taxon>
        <taxon>Bacilli</taxon>
        <taxon>Lactobacillales</taxon>
        <taxon>Carnobacteriaceae</taxon>
        <taxon>Carnobacterium</taxon>
    </lineage>
</organism>
<dbReference type="STRING" id="2748.CDIV41_320307"/>
<dbReference type="InterPro" id="IPR036806">
    <property type="entry name" value="YozE_SAM-like_sf"/>
</dbReference>
<name>A0A2R8A0B0_CARDV</name>
<evidence type="ECO:0000256" key="1">
    <source>
        <dbReference type="HAMAP-Rule" id="MF_01538"/>
    </source>
</evidence>
<dbReference type="AlphaFoldDB" id="A0A2R8A0B0"/>
<dbReference type="RefSeq" id="WP_074402712.1">
    <property type="nucleotide sequence ID" value="NZ_CBCPJQ010000001.1"/>
</dbReference>
<dbReference type="SUPFAM" id="SSF140652">
    <property type="entry name" value="YozE-like"/>
    <property type="match status" value="1"/>
</dbReference>
<proteinExistence type="inferred from homology"/>
<dbReference type="PIRSF" id="PIRSF037262">
    <property type="entry name" value="UCP037262"/>
    <property type="match status" value="1"/>
</dbReference>
<dbReference type="NCBIfam" id="NF010193">
    <property type="entry name" value="PRK13672.1"/>
    <property type="match status" value="1"/>
</dbReference>
<feature type="domain" description="YozE SAM-like" evidence="2">
    <location>
        <begin position="4"/>
        <end position="70"/>
    </location>
</feature>
<evidence type="ECO:0000259" key="2">
    <source>
        <dbReference type="Pfam" id="PF06855"/>
    </source>
</evidence>
<dbReference type="Proteomes" id="UP000297938">
    <property type="component" value="Unassembled WGS sequence"/>
</dbReference>
<comment type="similarity">
    <text evidence="1">Belongs to the UPF0346 family.</text>
</comment>
<dbReference type="Pfam" id="PF06855">
    <property type="entry name" value="YozE_SAM_like"/>
    <property type="match status" value="1"/>
</dbReference>
<dbReference type="EMBL" id="NRPP01000017">
    <property type="protein sequence ID" value="TFJ24997.1"/>
    <property type="molecule type" value="Genomic_DNA"/>
</dbReference>
<protein>
    <recommendedName>
        <fullName evidence="1">UPF0346 protein CKN69_10265</fullName>
    </recommendedName>
</protein>
<dbReference type="HAMAP" id="MF_01538">
    <property type="entry name" value="UPF0346"/>
    <property type="match status" value="1"/>
</dbReference>
<accession>A0A2R8A0B0</accession>
<sequence length="79" mass="9576">MRQSFFHFLMTERDPHKNDEVTKFANDVYLDVSFPKQSENYQEVSDYLEFYGDYLSSMSIFDHAWERYLERNQTLSSSN</sequence>